<evidence type="ECO:0000313" key="3">
    <source>
        <dbReference type="Proteomes" id="UP001549799"/>
    </source>
</evidence>
<name>A0ABV2SVX4_9FLAO</name>
<accession>A0ABV2SVX4</accession>
<evidence type="ECO:0000259" key="1">
    <source>
        <dbReference type="Pfam" id="PF01636"/>
    </source>
</evidence>
<dbReference type="InterPro" id="IPR002575">
    <property type="entry name" value="Aminoglycoside_PTrfase"/>
</dbReference>
<dbReference type="InterPro" id="IPR011009">
    <property type="entry name" value="Kinase-like_dom_sf"/>
</dbReference>
<comment type="caution">
    <text evidence="2">The sequence shown here is derived from an EMBL/GenBank/DDBJ whole genome shotgun (WGS) entry which is preliminary data.</text>
</comment>
<dbReference type="SUPFAM" id="SSF56112">
    <property type="entry name" value="Protein kinase-like (PK-like)"/>
    <property type="match status" value="1"/>
</dbReference>
<dbReference type="PANTHER" id="PTHR21064">
    <property type="entry name" value="AMINOGLYCOSIDE PHOSPHOTRANSFERASE DOMAIN-CONTAINING PROTEIN-RELATED"/>
    <property type="match status" value="1"/>
</dbReference>
<dbReference type="RefSeq" id="WP_354615796.1">
    <property type="nucleotide sequence ID" value="NZ_JBEXAE010000005.1"/>
</dbReference>
<keyword evidence="3" id="KW-1185">Reference proteome</keyword>
<organism evidence="2 3">
    <name type="scientific">Sediminicola arcticus</name>
    <dbReference type="NCBI Taxonomy" id="1574308"/>
    <lineage>
        <taxon>Bacteria</taxon>
        <taxon>Pseudomonadati</taxon>
        <taxon>Bacteroidota</taxon>
        <taxon>Flavobacteriia</taxon>
        <taxon>Flavobacteriales</taxon>
        <taxon>Flavobacteriaceae</taxon>
        <taxon>Sediminicola</taxon>
    </lineage>
</organism>
<reference evidence="2 3" key="1">
    <citation type="submission" date="2024-07" db="EMBL/GenBank/DDBJ databases">
        <title>The genome sequence of type strain Sediminicola arcticus GDMCC 1.2805.</title>
        <authorList>
            <person name="Liu Y."/>
        </authorList>
    </citation>
    <scope>NUCLEOTIDE SEQUENCE [LARGE SCALE GENOMIC DNA]</scope>
    <source>
        <strain evidence="2 3">GDMCC 1.2805</strain>
    </source>
</reference>
<dbReference type="Proteomes" id="UP001549799">
    <property type="component" value="Unassembled WGS sequence"/>
</dbReference>
<dbReference type="Gene3D" id="3.90.1200.10">
    <property type="match status" value="1"/>
</dbReference>
<dbReference type="Pfam" id="PF01636">
    <property type="entry name" value="APH"/>
    <property type="match status" value="1"/>
</dbReference>
<dbReference type="EC" id="2.7.1.-" evidence="2"/>
<protein>
    <submittedName>
        <fullName evidence="2">Aminoglycoside phosphotransferase family protein</fullName>
        <ecNumber evidence="2">2.7.1.-</ecNumber>
    </submittedName>
</protein>
<keyword evidence="2" id="KW-0808">Transferase</keyword>
<dbReference type="PANTHER" id="PTHR21064:SF5">
    <property type="entry name" value="SLR1880 PROTEIN"/>
    <property type="match status" value="1"/>
</dbReference>
<evidence type="ECO:0000313" key="2">
    <source>
        <dbReference type="EMBL" id="MET6991282.1"/>
    </source>
</evidence>
<dbReference type="InterPro" id="IPR050249">
    <property type="entry name" value="Pseudomonas-type_ThrB"/>
</dbReference>
<dbReference type="GO" id="GO:0016740">
    <property type="term" value="F:transferase activity"/>
    <property type="evidence" value="ECO:0007669"/>
    <property type="project" value="UniProtKB-KW"/>
</dbReference>
<dbReference type="Gene3D" id="3.30.200.20">
    <property type="entry name" value="Phosphorylase Kinase, domain 1"/>
    <property type="match status" value="1"/>
</dbReference>
<gene>
    <name evidence="2" type="ORF">ABXZ36_11560</name>
</gene>
<dbReference type="EMBL" id="JBEXAE010000005">
    <property type="protein sequence ID" value="MET6991282.1"/>
    <property type="molecule type" value="Genomic_DNA"/>
</dbReference>
<sequence>MNTIHENKDLQNLLNTFSVDQGNYTFSKINQGYINDTFLVLEHGQPLYILQRINSVVFSNVPAVMSNMSNTLSYLKDKEYSTVALVPTKTGELFCELKHQDYWRLIRYVPNSIAYDIALNTKVAHEAGKILGKFHSLLQNATSDQFVDTIPQFHDLKLRKVQFQEAMNNASQERLHKAIVAIEFVTFIFPQLSELSSLKLPSRICHNDTKLNNILFSKKTNQALCFIDLDTIMKGYFYYDFGDLVRTIANTGKEDEKNHDKITFDKIMFESLLDGLKTTSNFLTPPELKSLPLGVVFMPFIHGLRALTDYLNNDTYYKVSYVDQNLDRSLSLLDFSKKALLQIHYIEAMVTKKLQASGN</sequence>
<proteinExistence type="predicted"/>
<feature type="domain" description="Aminoglycoside phosphotransferase" evidence="1">
    <location>
        <begin position="26"/>
        <end position="248"/>
    </location>
</feature>